<evidence type="ECO:0000313" key="2">
    <source>
        <dbReference type="EMBL" id="GII58620.1"/>
    </source>
</evidence>
<sequence>MHTDRMRAPKRRRPLRRTPQTPPDGISLADLAQRASYVGSGEHKSYPSFAGTPKLRADASKCDPRFADPAEITGWLRQTIACGNVGAPWEGEFPRYAWHRLDNVIYEARLVNRELGQYKGYPLDPDEWPEKLTEISEDGDR</sequence>
<reference evidence="2" key="1">
    <citation type="submission" date="2021-01" db="EMBL/GenBank/DDBJ databases">
        <title>Whole genome shotgun sequence of Planotetraspora thailandica NBRC 104271.</title>
        <authorList>
            <person name="Komaki H."/>
            <person name="Tamura T."/>
        </authorList>
    </citation>
    <scope>NUCLEOTIDE SEQUENCE</scope>
    <source>
        <strain evidence="2">NBRC 104271</strain>
    </source>
</reference>
<protein>
    <submittedName>
        <fullName evidence="2">Uncharacterized protein</fullName>
    </submittedName>
</protein>
<dbReference type="EMBL" id="BOOR01000068">
    <property type="protein sequence ID" value="GII58620.1"/>
    <property type="molecule type" value="Genomic_DNA"/>
</dbReference>
<proteinExistence type="predicted"/>
<dbReference type="Proteomes" id="UP000605992">
    <property type="component" value="Unassembled WGS sequence"/>
</dbReference>
<keyword evidence="3" id="KW-1185">Reference proteome</keyword>
<evidence type="ECO:0000256" key="1">
    <source>
        <dbReference type="SAM" id="MobiDB-lite"/>
    </source>
</evidence>
<dbReference type="AlphaFoldDB" id="A0A8J4DEA0"/>
<evidence type="ECO:0000313" key="3">
    <source>
        <dbReference type="Proteomes" id="UP000605992"/>
    </source>
</evidence>
<feature type="region of interest" description="Disordered" evidence="1">
    <location>
        <begin position="1"/>
        <end position="30"/>
    </location>
</feature>
<gene>
    <name evidence="2" type="ORF">Pth03_70090</name>
</gene>
<comment type="caution">
    <text evidence="2">The sequence shown here is derived from an EMBL/GenBank/DDBJ whole genome shotgun (WGS) entry which is preliminary data.</text>
</comment>
<accession>A0A8J4DEA0</accession>
<name>A0A8J4DEA0_9ACTN</name>
<organism evidence="2 3">
    <name type="scientific">Planotetraspora thailandica</name>
    <dbReference type="NCBI Taxonomy" id="487172"/>
    <lineage>
        <taxon>Bacteria</taxon>
        <taxon>Bacillati</taxon>
        <taxon>Actinomycetota</taxon>
        <taxon>Actinomycetes</taxon>
        <taxon>Streptosporangiales</taxon>
        <taxon>Streptosporangiaceae</taxon>
        <taxon>Planotetraspora</taxon>
    </lineage>
</organism>